<evidence type="ECO:0000256" key="3">
    <source>
        <dbReference type="ARBA" id="ARBA00007222"/>
    </source>
</evidence>
<reference evidence="13 14" key="1">
    <citation type="submission" date="2011-06" db="EMBL/GenBank/DDBJ databases">
        <authorList>
            <person name="Muzny D."/>
            <person name="Qin X."/>
            <person name="Deng J."/>
            <person name="Jiang H."/>
            <person name="Liu Y."/>
            <person name="Qu J."/>
            <person name="Song X.-Z."/>
            <person name="Zhang L."/>
            <person name="Thornton R."/>
            <person name="Coyle M."/>
            <person name="Francisco L."/>
            <person name="Jackson L."/>
            <person name="Javaid M."/>
            <person name="Korchina V."/>
            <person name="Kovar C."/>
            <person name="Mata R."/>
            <person name="Mathew T."/>
            <person name="Ngo R."/>
            <person name="Nguyen L."/>
            <person name="Nguyen N."/>
            <person name="Okwuonu G."/>
            <person name="Ongeri F."/>
            <person name="Pham C."/>
            <person name="Simmons D."/>
            <person name="Wilczek-Boney K."/>
            <person name="Hale W."/>
            <person name="Jakkamsetti A."/>
            <person name="Pham P."/>
            <person name="Ruth R."/>
            <person name="San Lucas F."/>
            <person name="Warren J."/>
            <person name="Zhang J."/>
            <person name="Zhao Z."/>
            <person name="Zhou C."/>
            <person name="Zhu D."/>
            <person name="Lee S."/>
            <person name="Bess C."/>
            <person name="Blankenburg K."/>
            <person name="Forbes L."/>
            <person name="Fu Q."/>
            <person name="Gubbala S."/>
            <person name="Hirani K."/>
            <person name="Jayaseelan J.C."/>
            <person name="Lara F."/>
            <person name="Munidasa M."/>
            <person name="Palculict T."/>
            <person name="Patil S."/>
            <person name="Pu L.-L."/>
            <person name="Saada N."/>
            <person name="Tang L."/>
            <person name="Weissenberger G."/>
            <person name="Zhu Y."/>
            <person name="Hemphill L."/>
            <person name="Shang Y."/>
            <person name="Youmans B."/>
            <person name="Ayvaz T."/>
            <person name="Ross M."/>
            <person name="Santibanez J."/>
            <person name="Aqrawi P."/>
            <person name="Gross S."/>
            <person name="Joshi V."/>
            <person name="Fowler G."/>
            <person name="Nazareth L."/>
            <person name="Reid J."/>
            <person name="Worley K."/>
            <person name="Petrosino J."/>
            <person name="Highlander S."/>
            <person name="Gibbs R."/>
        </authorList>
    </citation>
    <scope>NUCLEOTIDE SEQUENCE [LARGE SCALE GENOMIC DNA]</scope>
    <source>
        <strain evidence="13 14">ATCC 25577</strain>
    </source>
</reference>
<dbReference type="InterPro" id="IPR027005">
    <property type="entry name" value="PMT-like"/>
</dbReference>
<comment type="pathway">
    <text evidence="2">Protein modification; protein glycosylation.</text>
</comment>
<evidence type="ECO:0000256" key="10">
    <source>
        <dbReference type="ARBA" id="ARBA00093644"/>
    </source>
</evidence>
<evidence type="ECO:0000256" key="7">
    <source>
        <dbReference type="ARBA" id="ARBA00022989"/>
    </source>
</evidence>
<organism evidence="13 14">
    <name type="scientific">Cutibacterium avidum ATCC 25577</name>
    <dbReference type="NCBI Taxonomy" id="997355"/>
    <lineage>
        <taxon>Bacteria</taxon>
        <taxon>Bacillati</taxon>
        <taxon>Actinomycetota</taxon>
        <taxon>Actinomycetes</taxon>
        <taxon>Propionibacteriales</taxon>
        <taxon>Propionibacteriaceae</taxon>
        <taxon>Cutibacterium</taxon>
    </lineage>
</organism>
<dbReference type="InterPro" id="IPR003342">
    <property type="entry name" value="ArnT-like_N"/>
</dbReference>
<sequence length="567" mass="63373">MTVPDGGARKDDSSRWCLAHSTIVPCRTDGGVSPTLYHGDVAAARRSLSTLERLDDGRMSDEYTSWVVTALITALAFLLRVWNVGFPKNLVFDETYYPKDAWTMLQQGYEGTWPDAAKANADIVKGITNTWTPDAEFVVHPPMGKWLIAIGEQLFGFNSFGWRFASVVFGSLLVLMTIRLARRLSRSTMVGAIAGILLTLDGLAFVMSRVGLLDIFQAFFLVAGVSAVAADRDWFRHHLADHLRAVGKPHLDGIFGPAQGWRPWRLVAGVMFGLACATKWNSMFVLATMGIISVIWDWSARRLAGAGTKAWWSFLRDGVPAFLYLVVVAVGIYIATWARWLSIYPHMVLGKSWAGPNPDPGLSKVIGKPLAALWDYHQQIYDFHTGSYMMTQTHVYASNPSGWLINQRPLGIDAVNDIKPGQQGCEAVGDTCLRVISATGTPVLWWFAAIALVAAVIWWIFARDWRFTLPIVAMMSTWIPWFRYDDRPLFFFYAICIIPFTVTILAIWLGQILGPTKVTSRRRIGAIVVGTVMALVAADFAFIYPVLTDSLMTRKAWLARMWFRSWI</sequence>
<evidence type="ECO:0000256" key="11">
    <source>
        <dbReference type="SAM" id="Phobius"/>
    </source>
</evidence>
<feature type="domain" description="ArnT-like N-terminal" evidence="12">
    <location>
        <begin position="71"/>
        <end position="226"/>
    </location>
</feature>
<dbReference type="PANTHER" id="PTHR10050">
    <property type="entry name" value="DOLICHYL-PHOSPHATE-MANNOSE--PROTEIN MANNOSYLTRANSFERASE"/>
    <property type="match status" value="1"/>
</dbReference>
<feature type="transmembrane region" description="Helical" evidence="11">
    <location>
        <begin position="491"/>
        <end position="512"/>
    </location>
</feature>
<feature type="transmembrane region" description="Helical" evidence="11">
    <location>
        <begin position="443"/>
        <end position="461"/>
    </location>
</feature>
<evidence type="ECO:0000313" key="13">
    <source>
        <dbReference type="EMBL" id="EGY77993.1"/>
    </source>
</evidence>
<keyword evidence="8 11" id="KW-0472">Membrane</keyword>
<evidence type="ECO:0000256" key="8">
    <source>
        <dbReference type="ARBA" id="ARBA00023136"/>
    </source>
</evidence>
<feature type="transmembrane region" description="Helical" evidence="11">
    <location>
        <begin position="524"/>
        <end position="547"/>
    </location>
</feature>
<evidence type="ECO:0000313" key="14">
    <source>
        <dbReference type="Proteomes" id="UP000005332"/>
    </source>
</evidence>
<name>G4CYC9_9ACTN</name>
<dbReference type="PATRIC" id="fig|997355.3.peg.1510"/>
<feature type="transmembrane region" description="Helical" evidence="11">
    <location>
        <begin position="63"/>
        <end position="82"/>
    </location>
</feature>
<evidence type="ECO:0000256" key="2">
    <source>
        <dbReference type="ARBA" id="ARBA00004922"/>
    </source>
</evidence>
<evidence type="ECO:0000256" key="4">
    <source>
        <dbReference type="ARBA" id="ARBA00022676"/>
    </source>
</evidence>
<keyword evidence="4" id="KW-0328">Glycosyltransferase</keyword>
<evidence type="ECO:0000256" key="9">
    <source>
        <dbReference type="ARBA" id="ARBA00093617"/>
    </source>
</evidence>
<feature type="transmembrane region" description="Helical" evidence="11">
    <location>
        <begin position="212"/>
        <end position="230"/>
    </location>
</feature>
<protein>
    <recommendedName>
        <fullName evidence="9">Polyprenol-phosphate-mannose--protein mannosyltransferase</fullName>
    </recommendedName>
    <alternativeName>
        <fullName evidence="10">Protein O-mannosyltransferase</fullName>
    </alternativeName>
</protein>
<evidence type="ECO:0000256" key="6">
    <source>
        <dbReference type="ARBA" id="ARBA00022692"/>
    </source>
</evidence>
<dbReference type="PANTHER" id="PTHR10050:SF46">
    <property type="entry name" value="PROTEIN O-MANNOSYL-TRANSFERASE 2"/>
    <property type="match status" value="1"/>
</dbReference>
<dbReference type="GO" id="GO:0016020">
    <property type="term" value="C:membrane"/>
    <property type="evidence" value="ECO:0007669"/>
    <property type="project" value="InterPro"/>
</dbReference>
<feature type="transmembrane region" description="Helical" evidence="11">
    <location>
        <begin position="321"/>
        <end position="341"/>
    </location>
</feature>
<comment type="similarity">
    <text evidence="3">Belongs to the glycosyltransferase 39 family.</text>
</comment>
<comment type="subcellular location">
    <subcellularLocation>
        <location evidence="1">Endomembrane system</location>
        <topology evidence="1">Multi-pass membrane protein</topology>
    </subcellularLocation>
</comment>
<dbReference type="Proteomes" id="UP000005332">
    <property type="component" value="Unassembled WGS sequence"/>
</dbReference>
<dbReference type="UniPathway" id="UPA00378"/>
<keyword evidence="5" id="KW-0808">Transferase</keyword>
<dbReference type="GO" id="GO:0006493">
    <property type="term" value="P:protein O-linked glycosylation"/>
    <property type="evidence" value="ECO:0007669"/>
    <property type="project" value="InterPro"/>
</dbReference>
<accession>G4CYC9</accession>
<gene>
    <name evidence="13" type="ORF">HMPREF9153_1536</name>
</gene>
<evidence type="ECO:0000256" key="5">
    <source>
        <dbReference type="ARBA" id="ARBA00022679"/>
    </source>
</evidence>
<dbReference type="HOGENOM" id="CLU_021079_0_0_11"/>
<feature type="transmembrane region" description="Helical" evidence="11">
    <location>
        <begin position="188"/>
        <end position="206"/>
    </location>
</feature>
<keyword evidence="7 11" id="KW-1133">Transmembrane helix</keyword>
<feature type="transmembrane region" description="Helical" evidence="11">
    <location>
        <begin position="266"/>
        <end position="296"/>
    </location>
</feature>
<keyword evidence="6 11" id="KW-0812">Transmembrane</keyword>
<dbReference type="Pfam" id="PF02366">
    <property type="entry name" value="PMT"/>
    <property type="match status" value="1"/>
</dbReference>
<evidence type="ECO:0000256" key="1">
    <source>
        <dbReference type="ARBA" id="ARBA00004127"/>
    </source>
</evidence>
<dbReference type="GO" id="GO:0000030">
    <property type="term" value="F:mannosyltransferase activity"/>
    <property type="evidence" value="ECO:0007669"/>
    <property type="project" value="InterPro"/>
</dbReference>
<comment type="caution">
    <text evidence="13">The sequence shown here is derived from an EMBL/GenBank/DDBJ whole genome shotgun (WGS) entry which is preliminary data.</text>
</comment>
<proteinExistence type="inferred from homology"/>
<dbReference type="EMBL" id="AGBA01000013">
    <property type="protein sequence ID" value="EGY77993.1"/>
    <property type="molecule type" value="Genomic_DNA"/>
</dbReference>
<dbReference type="GO" id="GO:0012505">
    <property type="term" value="C:endomembrane system"/>
    <property type="evidence" value="ECO:0007669"/>
    <property type="project" value="UniProtKB-SubCell"/>
</dbReference>
<dbReference type="AlphaFoldDB" id="G4CYC9"/>
<evidence type="ECO:0000259" key="12">
    <source>
        <dbReference type="Pfam" id="PF02366"/>
    </source>
</evidence>
<keyword evidence="14" id="KW-1185">Reference proteome</keyword>
<feature type="transmembrane region" description="Helical" evidence="11">
    <location>
        <begin position="160"/>
        <end position="181"/>
    </location>
</feature>